<comment type="similarity">
    <text evidence="4">Belongs to the RBR family. Ariadne subfamily.</text>
</comment>
<dbReference type="EC" id="2.3.2.31" evidence="5"/>
<dbReference type="InterPro" id="IPR031127">
    <property type="entry name" value="E3_UB_ligase_RBR"/>
</dbReference>
<dbReference type="UniPathway" id="UPA00143"/>
<keyword evidence="10" id="KW-0833">Ubl conjugation pathway</keyword>
<keyword evidence="8" id="KW-0677">Repeat</keyword>
<evidence type="ECO:0000313" key="16">
    <source>
        <dbReference type="RefSeq" id="XP_011089868.1"/>
    </source>
</evidence>
<dbReference type="Gene3D" id="3.30.40.10">
    <property type="entry name" value="Zinc/RING finger domain, C3HC4 (zinc finger)"/>
    <property type="match status" value="1"/>
</dbReference>
<dbReference type="CDD" id="cd22582">
    <property type="entry name" value="BRcat_RBR_unk"/>
    <property type="match status" value="1"/>
</dbReference>
<evidence type="ECO:0000256" key="5">
    <source>
        <dbReference type="ARBA" id="ARBA00012251"/>
    </source>
</evidence>
<keyword evidence="6" id="KW-0808">Transferase</keyword>
<dbReference type="FunFam" id="3.30.40.10:FF:000230">
    <property type="entry name" value="RBR-type E3 ubiquitin transferase"/>
    <property type="match status" value="1"/>
</dbReference>
<comment type="catalytic activity">
    <reaction evidence="1">
        <text>[E2 ubiquitin-conjugating enzyme]-S-ubiquitinyl-L-cysteine + [acceptor protein]-L-lysine = [E2 ubiquitin-conjugating enzyme]-L-cysteine + [acceptor protein]-N(6)-ubiquitinyl-L-lysine.</text>
        <dbReference type="EC" id="2.3.2.31"/>
    </reaction>
</comment>
<name>A0A6I9U0E4_SESIN</name>
<evidence type="ECO:0000259" key="14">
    <source>
        <dbReference type="PROSITE" id="PS51873"/>
    </source>
</evidence>
<evidence type="ECO:0000256" key="11">
    <source>
        <dbReference type="ARBA" id="ARBA00022833"/>
    </source>
</evidence>
<dbReference type="KEGG" id="sind:105170691"/>
<feature type="domain" description="RING-type" evidence="13">
    <location>
        <begin position="273"/>
        <end position="320"/>
    </location>
</feature>
<proteinExistence type="inferred from homology"/>
<organism evidence="15 16">
    <name type="scientific">Sesamum indicum</name>
    <name type="common">Oriental sesame</name>
    <name type="synonym">Sesamum orientale</name>
    <dbReference type="NCBI Taxonomy" id="4182"/>
    <lineage>
        <taxon>Eukaryota</taxon>
        <taxon>Viridiplantae</taxon>
        <taxon>Streptophyta</taxon>
        <taxon>Embryophyta</taxon>
        <taxon>Tracheophyta</taxon>
        <taxon>Spermatophyta</taxon>
        <taxon>Magnoliopsida</taxon>
        <taxon>eudicotyledons</taxon>
        <taxon>Gunneridae</taxon>
        <taxon>Pentapetalae</taxon>
        <taxon>asterids</taxon>
        <taxon>lamiids</taxon>
        <taxon>Lamiales</taxon>
        <taxon>Pedaliaceae</taxon>
        <taxon>Sesamum</taxon>
    </lineage>
</organism>
<evidence type="ECO:0000313" key="15">
    <source>
        <dbReference type="Proteomes" id="UP000504604"/>
    </source>
</evidence>
<dbReference type="SMART" id="SM00647">
    <property type="entry name" value="IBR"/>
    <property type="match status" value="2"/>
</dbReference>
<dbReference type="PANTHER" id="PTHR11685">
    <property type="entry name" value="RBR FAMILY RING FINGER AND IBR DOMAIN-CONTAINING"/>
    <property type="match status" value="1"/>
</dbReference>
<dbReference type="InterPro" id="IPR044066">
    <property type="entry name" value="TRIAD_supradom"/>
</dbReference>
<comment type="cofactor">
    <cofactor evidence="2">
        <name>Zn(2+)</name>
        <dbReference type="ChEBI" id="CHEBI:29105"/>
    </cofactor>
</comment>
<dbReference type="Pfam" id="PF26200">
    <property type="entry name" value="Rcat_RNF216"/>
    <property type="match status" value="1"/>
</dbReference>
<keyword evidence="9 12" id="KW-0863">Zinc-finger</keyword>
<dbReference type="GO" id="GO:0061630">
    <property type="term" value="F:ubiquitin protein ligase activity"/>
    <property type="evidence" value="ECO:0007669"/>
    <property type="project" value="UniProtKB-EC"/>
</dbReference>
<comment type="function">
    <text evidence="3">Might act as an E3 ubiquitin-protein ligase, or as part of E3 complex, which accepts ubiquitin from specific E2 ubiquitin-conjugating enzymes and then transfers it to substrates.</text>
</comment>
<dbReference type="Gene3D" id="1.20.120.1750">
    <property type="match status" value="1"/>
</dbReference>
<evidence type="ECO:0000256" key="3">
    <source>
        <dbReference type="ARBA" id="ARBA00003976"/>
    </source>
</evidence>
<dbReference type="InterPro" id="IPR002867">
    <property type="entry name" value="IBR_dom"/>
</dbReference>
<dbReference type="InterPro" id="IPR002156">
    <property type="entry name" value="RNaseH_domain"/>
</dbReference>
<dbReference type="Proteomes" id="UP000504604">
    <property type="component" value="Linkage group LG9"/>
</dbReference>
<evidence type="ECO:0000256" key="8">
    <source>
        <dbReference type="ARBA" id="ARBA00022737"/>
    </source>
</evidence>
<dbReference type="GeneID" id="105170691"/>
<dbReference type="InParanoid" id="A0A6I9U0E4"/>
<dbReference type="InterPro" id="IPR013083">
    <property type="entry name" value="Znf_RING/FYVE/PHD"/>
</dbReference>
<protein>
    <recommendedName>
        <fullName evidence="5">RBR-type E3 ubiquitin transferase</fullName>
        <ecNumber evidence="5">2.3.2.31</ecNumber>
    </recommendedName>
</protein>
<dbReference type="GO" id="GO:0004523">
    <property type="term" value="F:RNA-DNA hybrid ribonuclease activity"/>
    <property type="evidence" value="ECO:0007669"/>
    <property type="project" value="InterPro"/>
</dbReference>
<dbReference type="PROSITE" id="PS51873">
    <property type="entry name" value="TRIAD"/>
    <property type="match status" value="1"/>
</dbReference>
<dbReference type="Pfam" id="PF01485">
    <property type="entry name" value="IBR"/>
    <property type="match status" value="1"/>
</dbReference>
<dbReference type="GO" id="GO:0008270">
    <property type="term" value="F:zinc ion binding"/>
    <property type="evidence" value="ECO:0007669"/>
    <property type="project" value="UniProtKB-KW"/>
</dbReference>
<evidence type="ECO:0000256" key="6">
    <source>
        <dbReference type="ARBA" id="ARBA00022679"/>
    </source>
</evidence>
<evidence type="ECO:0000259" key="13">
    <source>
        <dbReference type="PROSITE" id="PS50089"/>
    </source>
</evidence>
<dbReference type="InterPro" id="IPR017907">
    <property type="entry name" value="Znf_RING_CS"/>
</dbReference>
<dbReference type="PROSITE" id="PS00518">
    <property type="entry name" value="ZF_RING_1"/>
    <property type="match status" value="1"/>
</dbReference>
<evidence type="ECO:0000256" key="1">
    <source>
        <dbReference type="ARBA" id="ARBA00001798"/>
    </source>
</evidence>
<evidence type="ECO:0000256" key="9">
    <source>
        <dbReference type="ARBA" id="ARBA00022771"/>
    </source>
</evidence>
<reference evidence="16" key="1">
    <citation type="submission" date="2025-08" db="UniProtKB">
        <authorList>
            <consortium name="RefSeq"/>
        </authorList>
    </citation>
    <scope>IDENTIFICATION</scope>
</reference>
<evidence type="ECO:0000256" key="12">
    <source>
        <dbReference type="PROSITE-ProRule" id="PRU00175"/>
    </source>
</evidence>
<keyword evidence="7" id="KW-0479">Metal-binding</keyword>
<dbReference type="InterPro" id="IPR001841">
    <property type="entry name" value="Znf_RING"/>
</dbReference>
<evidence type="ECO:0000256" key="7">
    <source>
        <dbReference type="ARBA" id="ARBA00022723"/>
    </source>
</evidence>
<dbReference type="CDD" id="cd22584">
    <property type="entry name" value="Rcat_RBR_unk"/>
    <property type="match status" value="1"/>
</dbReference>
<dbReference type="SMART" id="SM00184">
    <property type="entry name" value="RING"/>
    <property type="match status" value="2"/>
</dbReference>
<keyword evidence="11" id="KW-0862">Zinc</keyword>
<keyword evidence="15" id="KW-1185">Reference proteome</keyword>
<evidence type="ECO:0000256" key="2">
    <source>
        <dbReference type="ARBA" id="ARBA00001947"/>
    </source>
</evidence>
<gene>
    <name evidence="16" type="primary">LOC105170691</name>
</gene>
<feature type="domain" description="RING-type" evidence="14">
    <location>
        <begin position="269"/>
        <end position="485"/>
    </location>
</feature>
<accession>A0A6I9U0E4</accession>
<dbReference type="GO" id="GO:0003676">
    <property type="term" value="F:nucleic acid binding"/>
    <property type="evidence" value="ECO:0007669"/>
    <property type="project" value="InterPro"/>
</dbReference>
<dbReference type="PROSITE" id="PS50089">
    <property type="entry name" value="ZF_RING_2"/>
    <property type="match status" value="1"/>
</dbReference>
<dbReference type="AlphaFoldDB" id="A0A6I9U0E4"/>
<dbReference type="Pfam" id="PF13456">
    <property type="entry name" value="RVT_3"/>
    <property type="match status" value="1"/>
</dbReference>
<dbReference type="GO" id="GO:0016567">
    <property type="term" value="P:protein ubiquitination"/>
    <property type="evidence" value="ECO:0007669"/>
    <property type="project" value="UniProtKB-UniPathway"/>
</dbReference>
<dbReference type="RefSeq" id="XP_011089868.1">
    <property type="nucleotide sequence ID" value="XM_011091566.2"/>
</dbReference>
<evidence type="ECO:0000256" key="10">
    <source>
        <dbReference type="ARBA" id="ARBA00022786"/>
    </source>
</evidence>
<evidence type="ECO:0000256" key="4">
    <source>
        <dbReference type="ARBA" id="ARBA00005884"/>
    </source>
</evidence>
<dbReference type="SUPFAM" id="SSF57850">
    <property type="entry name" value="RING/U-box"/>
    <property type="match status" value="3"/>
</dbReference>
<dbReference type="OrthoDB" id="9977870at2759"/>
<sequence length="494" mass="55746">MEEDFDVAFELQVEEALTASLLDNVDAVTSPTASSLPYDAVFGAALSNLLQNDHLYKYEKEVLDEYNAEVEMKRWRLDISRQIHDRTLACEILKLSEEDWVEMGDCCNRPYRKGASLKDRGWFRLYVKGLVEGMVGAIGVAVVDGNDGLVFELSKGFSGREHEMNEDLIELKALTEGLDVAVTLDLGKTVIVTDNPILYEYVQIVGLNPPVATNVAALLGQINLLQRKLNQPHVYLAPSGEIKFAFELSRKAIALQVNRSAGNSNAENTTECCTICLEDTYVDQMYLISGCQHCYCFSCMSKHVQIKLLQGILPKCPYDKCNSDLKPDSCQKFLTPELFDIMSLRVKEASIPPAERIYCPYPRCSTLFSITELQGSMDNTNDELEIEKKCPRCNGMFCINCKVPWHSNMSCDDFKRLNPYPFDEYNKLKSLAAQNLWRQCSNCNHMVSLAEGCNHIYCRCGYQFCYACGTELGAQQETCDCTQDEENHVDDEQN</sequence>